<feature type="transmembrane region" description="Helical" evidence="1">
    <location>
        <begin position="7"/>
        <end position="30"/>
    </location>
</feature>
<feature type="transmembrane region" description="Helical" evidence="1">
    <location>
        <begin position="181"/>
        <end position="199"/>
    </location>
</feature>
<feature type="transmembrane region" description="Helical" evidence="1">
    <location>
        <begin position="74"/>
        <end position="94"/>
    </location>
</feature>
<feature type="transmembrane region" description="Helical" evidence="1">
    <location>
        <begin position="131"/>
        <end position="148"/>
    </location>
</feature>
<feature type="transmembrane region" description="Helical" evidence="1">
    <location>
        <begin position="205"/>
        <end position="223"/>
    </location>
</feature>
<organism evidence="2 3">
    <name type="scientific">Aquirufa echingensis</name>
    <dbReference type="NCBI Taxonomy" id="3096516"/>
    <lineage>
        <taxon>Bacteria</taxon>
        <taxon>Pseudomonadati</taxon>
        <taxon>Bacteroidota</taxon>
        <taxon>Cytophagia</taxon>
        <taxon>Cytophagales</taxon>
        <taxon>Flectobacillaceae</taxon>
        <taxon>Aquirufa</taxon>
    </lineage>
</organism>
<evidence type="ECO:0008006" key="4">
    <source>
        <dbReference type="Google" id="ProtNLM"/>
    </source>
</evidence>
<accession>A0ABW6D006</accession>
<dbReference type="Proteomes" id="UP001598114">
    <property type="component" value="Unassembled WGS sequence"/>
</dbReference>
<keyword evidence="1" id="KW-0812">Transmembrane</keyword>
<feature type="transmembrane region" description="Helical" evidence="1">
    <location>
        <begin position="36"/>
        <end position="53"/>
    </location>
</feature>
<gene>
    <name evidence="2" type="ORF">SKC38_03340</name>
</gene>
<keyword evidence="1" id="KW-0472">Membrane</keyword>
<feature type="transmembrane region" description="Helical" evidence="1">
    <location>
        <begin position="100"/>
        <end position="119"/>
    </location>
</feature>
<evidence type="ECO:0000313" key="3">
    <source>
        <dbReference type="Proteomes" id="UP001598114"/>
    </source>
</evidence>
<dbReference type="EMBL" id="JBBKYA010000002">
    <property type="protein sequence ID" value="MFD3275256.1"/>
    <property type="molecule type" value="Genomic_DNA"/>
</dbReference>
<evidence type="ECO:0000313" key="2">
    <source>
        <dbReference type="EMBL" id="MFD3275256.1"/>
    </source>
</evidence>
<dbReference type="RefSeq" id="WP_377975081.1">
    <property type="nucleotide sequence ID" value="NZ_JBBKYA010000002.1"/>
</dbReference>
<feature type="transmembrane region" description="Helical" evidence="1">
    <location>
        <begin position="154"/>
        <end position="174"/>
    </location>
</feature>
<keyword evidence="3" id="KW-1185">Reference proteome</keyword>
<evidence type="ECO:0000256" key="1">
    <source>
        <dbReference type="SAM" id="Phobius"/>
    </source>
</evidence>
<proteinExistence type="predicted"/>
<reference evidence="2 3" key="1">
    <citation type="submission" date="2024-03" db="EMBL/GenBank/DDBJ databases">
        <title>Aquirufa genome sequencing.</title>
        <authorList>
            <person name="Pitt A."/>
            <person name="Hahn M.W."/>
        </authorList>
    </citation>
    <scope>NUCLEOTIDE SEQUENCE [LARGE SCALE GENOMIC DNA]</scope>
    <source>
        <strain evidence="2 3">PLAD-142S6K</strain>
    </source>
</reference>
<keyword evidence="1" id="KW-1133">Transmembrane helix</keyword>
<protein>
    <recommendedName>
        <fullName evidence="4">Prenyltransferase</fullName>
    </recommendedName>
</protein>
<comment type="caution">
    <text evidence="2">The sequence shown here is derived from an EMBL/GenBank/DDBJ whole genome shotgun (WGS) entry which is preliminary data.</text>
</comment>
<sequence>MRFFKIIHFLSLDVVLGALSLHLMFFHALLHKWPRWEYAGLLAISVFMIYGMDRQIDNRLASASDDLHRFHAHYQKPILGLMFVLGVMNAILLARVELNLLVLGLSLLTILFGYWFAWVKGLFEKYWGTKELFTSLIYSLGILLPSCLFADFPFLLGISLFLLVLLNLWIFTWISIGGKRYYVSLLIYVSLVLLLLLGISGFNLFVVGIMLMIWGIHVGIYYFRAQMHMRLWAEWAFASPLIYILCNL</sequence>
<name>A0ABW6D006_9BACT</name>